<proteinExistence type="inferred from homology"/>
<evidence type="ECO:0000256" key="6">
    <source>
        <dbReference type="ARBA" id="ARBA00022801"/>
    </source>
</evidence>
<evidence type="ECO:0000256" key="8">
    <source>
        <dbReference type="ARBA" id="ARBA00023295"/>
    </source>
</evidence>
<dbReference type="EC" id="3.2.1.8" evidence="3"/>
<evidence type="ECO:0000256" key="1">
    <source>
        <dbReference type="ARBA" id="ARBA00000681"/>
    </source>
</evidence>
<dbReference type="EMBL" id="JASMQC010000076">
    <property type="protein sequence ID" value="KAK1928342.1"/>
    <property type="molecule type" value="Genomic_DNA"/>
</dbReference>
<protein>
    <recommendedName>
        <fullName evidence="3">endo-1,4-beta-xylanase</fullName>
        <ecNumber evidence="3">3.2.1.8</ecNumber>
    </recommendedName>
</protein>
<gene>
    <name evidence="11" type="ORF">P3T76_016198</name>
</gene>
<keyword evidence="8" id="KW-0326">Glycosidase</keyword>
<dbReference type="Gene3D" id="3.20.20.80">
    <property type="entry name" value="Glycosidases"/>
    <property type="match status" value="1"/>
</dbReference>
<dbReference type="PANTHER" id="PTHR31490">
    <property type="entry name" value="GLYCOSYL HYDROLASE"/>
    <property type="match status" value="1"/>
</dbReference>
<dbReference type="AlphaFoldDB" id="A0AAD9LAC4"/>
<dbReference type="InterPro" id="IPR044846">
    <property type="entry name" value="GH10"/>
</dbReference>
<keyword evidence="12" id="KW-1185">Reference proteome</keyword>
<comment type="similarity">
    <text evidence="2">Belongs to the glycosyl hydrolase 10 (cellulase F) family.</text>
</comment>
<dbReference type="InterPro" id="IPR001000">
    <property type="entry name" value="GH10_dom"/>
</dbReference>
<evidence type="ECO:0000256" key="2">
    <source>
        <dbReference type="ARBA" id="ARBA00007495"/>
    </source>
</evidence>
<dbReference type="PANTHER" id="PTHR31490:SF88">
    <property type="entry name" value="BETA-XYLANASE"/>
    <property type="match status" value="1"/>
</dbReference>
<keyword evidence="4" id="KW-0858">Xylan degradation</keyword>
<evidence type="ECO:0000256" key="9">
    <source>
        <dbReference type="ARBA" id="ARBA00023326"/>
    </source>
</evidence>
<evidence type="ECO:0000256" key="4">
    <source>
        <dbReference type="ARBA" id="ARBA00022651"/>
    </source>
</evidence>
<dbReference type="SMART" id="SM00633">
    <property type="entry name" value="Glyco_10"/>
    <property type="match status" value="1"/>
</dbReference>
<comment type="caution">
    <text evidence="11">The sequence shown here is derived from an EMBL/GenBank/DDBJ whole genome shotgun (WGS) entry which is preliminary data.</text>
</comment>
<dbReference type="PRINTS" id="PR00134">
    <property type="entry name" value="GLHYDRLASE10"/>
</dbReference>
<keyword evidence="9" id="KW-0624">Polysaccharide degradation</keyword>
<name>A0AAD9LAC4_9STRA</name>
<dbReference type="GO" id="GO:0045493">
    <property type="term" value="P:xylan catabolic process"/>
    <property type="evidence" value="ECO:0007669"/>
    <property type="project" value="UniProtKB-KW"/>
</dbReference>
<dbReference type="GO" id="GO:0031176">
    <property type="term" value="F:endo-1,4-beta-xylanase activity"/>
    <property type="evidence" value="ECO:0007669"/>
    <property type="project" value="UniProtKB-EC"/>
</dbReference>
<evidence type="ECO:0000256" key="5">
    <source>
        <dbReference type="ARBA" id="ARBA00022729"/>
    </source>
</evidence>
<accession>A0AAD9LAC4</accession>
<dbReference type="Proteomes" id="UP001259832">
    <property type="component" value="Unassembled WGS sequence"/>
</dbReference>
<organism evidence="11 12">
    <name type="scientific">Phytophthora citrophthora</name>
    <dbReference type="NCBI Taxonomy" id="4793"/>
    <lineage>
        <taxon>Eukaryota</taxon>
        <taxon>Sar</taxon>
        <taxon>Stramenopiles</taxon>
        <taxon>Oomycota</taxon>
        <taxon>Peronosporomycetes</taxon>
        <taxon>Peronosporales</taxon>
        <taxon>Peronosporaceae</taxon>
        <taxon>Phytophthora</taxon>
    </lineage>
</organism>
<comment type="catalytic activity">
    <reaction evidence="1">
        <text>Endohydrolysis of (1-&gt;4)-beta-D-xylosidic linkages in xylans.</text>
        <dbReference type="EC" id="3.2.1.8"/>
    </reaction>
</comment>
<dbReference type="PROSITE" id="PS51760">
    <property type="entry name" value="GH10_2"/>
    <property type="match status" value="1"/>
</dbReference>
<evidence type="ECO:0000259" key="10">
    <source>
        <dbReference type="PROSITE" id="PS51760"/>
    </source>
</evidence>
<evidence type="ECO:0000256" key="3">
    <source>
        <dbReference type="ARBA" id="ARBA00012590"/>
    </source>
</evidence>
<feature type="domain" description="GH10" evidence="10">
    <location>
        <begin position="101"/>
        <end position="420"/>
    </location>
</feature>
<evidence type="ECO:0000313" key="12">
    <source>
        <dbReference type="Proteomes" id="UP001259832"/>
    </source>
</evidence>
<keyword evidence="7" id="KW-0119">Carbohydrate metabolism</keyword>
<evidence type="ECO:0000313" key="11">
    <source>
        <dbReference type="EMBL" id="KAK1928342.1"/>
    </source>
</evidence>
<dbReference type="SUPFAM" id="SSF51445">
    <property type="entry name" value="(Trans)glycosidases"/>
    <property type="match status" value="1"/>
</dbReference>
<reference evidence="11" key="1">
    <citation type="submission" date="2023-08" db="EMBL/GenBank/DDBJ databases">
        <title>Reference Genome Resource for the Citrus Pathogen Phytophthora citrophthora.</title>
        <authorList>
            <person name="Moller H."/>
            <person name="Coetzee B."/>
            <person name="Rose L.J."/>
            <person name="Van Niekerk J.M."/>
        </authorList>
    </citation>
    <scope>NUCLEOTIDE SEQUENCE</scope>
    <source>
        <strain evidence="11">STE-U-9442</strain>
    </source>
</reference>
<sequence>MPVTSAKEAWLIRSSRVTATLGTQHVLANGKKCTRQLIVVRLPDRMSVTSAHEAVKDAGHSSTLQVQSPLTMKFGASLIVGLLSLAAARGDSIIKSTYTSTKGLNDLAKATGRYMGTATDNGELSDPYYVKQLKNGSEFGMITPGNAMKWDATEPSQNYFSFTKGDQIVATAKASGAKVRCHTLVWHQQVPSWVQNLGKADLLKALTNHITKVMTHFGDSCYAWDVVNEAMGDDGSYRKSFWYTKTGTEYISTAFKTASAVKKSLGLKTKLYYNDYNTNTINTKSTAVLNLVKSLITSGIEINGVGFQSHFSYSDTASASDQISNMRRFEALKLDVALTELDVKTSSTAPSASEQNKQVAVYRNAVLACKKLSKCVGVTIWDFVDTYTWLSSSAPLPWYQPKGKNTPLVRKAAYDGIAKAWQS</sequence>
<dbReference type="InterPro" id="IPR017853">
    <property type="entry name" value="GH"/>
</dbReference>
<evidence type="ECO:0000256" key="7">
    <source>
        <dbReference type="ARBA" id="ARBA00023277"/>
    </source>
</evidence>
<keyword evidence="5" id="KW-0732">Signal</keyword>
<keyword evidence="6" id="KW-0378">Hydrolase</keyword>
<dbReference type="Pfam" id="PF00331">
    <property type="entry name" value="Glyco_hydro_10"/>
    <property type="match status" value="1"/>
</dbReference>